<keyword evidence="1" id="KW-0812">Transmembrane</keyword>
<proteinExistence type="predicted"/>
<evidence type="ECO:0000256" key="1">
    <source>
        <dbReference type="SAM" id="Phobius"/>
    </source>
</evidence>
<reference evidence="3 4" key="1">
    <citation type="submission" date="2018-06" db="EMBL/GenBank/DDBJ databases">
        <authorList>
            <consortium name="Pathogen Informatics"/>
            <person name="Doyle S."/>
        </authorList>
    </citation>
    <scope>NUCLEOTIDE SEQUENCE [LARGE SCALE GENOMIC DNA]</scope>
    <source>
        <strain evidence="3 4">NCTC10465</strain>
    </source>
</reference>
<reference evidence="5" key="2">
    <citation type="submission" date="2019-12" db="EMBL/GenBank/DDBJ databases">
        <title>Whole genome sequence of Moraxella osloensis YV1.</title>
        <authorList>
            <person name="Batinovic S."/>
            <person name="Rice D.T.F."/>
            <person name="Petrovski S."/>
        </authorList>
    </citation>
    <scope>NUCLEOTIDE SEQUENCE [LARGE SCALE GENOMIC DNA]</scope>
    <source>
        <strain evidence="5">YV1</strain>
    </source>
</reference>
<reference evidence="2" key="3">
    <citation type="journal article" date="2020" name="Microbiol. Resour. Announc.">
        <title>Complete Genome Sequence of Moraxella osloensis Strain YV1, Isolated from an Australian Wastewater Treatment Plant.</title>
        <authorList>
            <person name="Batinovic S."/>
            <person name="Rice D.T.F."/>
            <person name="Seviour R.J."/>
            <person name="Petrovski S."/>
        </authorList>
    </citation>
    <scope>NUCLEOTIDE SEQUENCE</scope>
    <source>
        <strain evidence="2">YV1</strain>
    </source>
</reference>
<dbReference type="GO" id="GO:0005886">
    <property type="term" value="C:plasma membrane"/>
    <property type="evidence" value="ECO:0007669"/>
    <property type="project" value="TreeGrafter"/>
</dbReference>
<feature type="transmembrane region" description="Helical" evidence="1">
    <location>
        <begin position="25"/>
        <end position="43"/>
    </location>
</feature>
<keyword evidence="1" id="KW-1133">Transmembrane helix</keyword>
<sequence length="106" mass="11944">MDEAQIQRVMSHPEFQSMAKKKTSLGLIFTIITLVFWFGYLLLVGFNPSMFAKPVSAGSMTPVGFYIVVAFIIFVPLITWIYVKKANGEFDTMTRKVIDDINSGKV</sequence>
<keyword evidence="4" id="KW-1185">Reference proteome</keyword>
<accession>A0A0X8K6J0</accession>
<dbReference type="InterPro" id="IPR007436">
    <property type="entry name" value="DUF485"/>
</dbReference>
<evidence type="ECO:0000313" key="3">
    <source>
        <dbReference type="EMBL" id="STY96413.1"/>
    </source>
</evidence>
<evidence type="ECO:0000313" key="5">
    <source>
        <dbReference type="Proteomes" id="UP000464046"/>
    </source>
</evidence>
<keyword evidence="1" id="KW-0472">Membrane</keyword>
<organism evidence="3 4">
    <name type="scientific">Faucicola osloensis</name>
    <name type="common">Moraxella osloensis</name>
    <dbReference type="NCBI Taxonomy" id="34062"/>
    <lineage>
        <taxon>Bacteria</taxon>
        <taxon>Pseudomonadati</taxon>
        <taxon>Pseudomonadota</taxon>
        <taxon>Gammaproteobacteria</taxon>
        <taxon>Moraxellales</taxon>
        <taxon>Moraxellaceae</taxon>
        <taxon>Faucicola</taxon>
    </lineage>
</organism>
<protein>
    <submittedName>
        <fullName evidence="2">DUF485 domain-containing protein</fullName>
    </submittedName>
    <submittedName>
        <fullName evidence="3">Inner membrane protein yjcH</fullName>
    </submittedName>
</protein>
<evidence type="ECO:0000313" key="4">
    <source>
        <dbReference type="Proteomes" id="UP000255230"/>
    </source>
</evidence>
<dbReference type="EMBL" id="CP047226">
    <property type="protein sequence ID" value="QHG08571.1"/>
    <property type="molecule type" value="Genomic_DNA"/>
</dbReference>
<feature type="transmembrane region" description="Helical" evidence="1">
    <location>
        <begin position="63"/>
        <end position="83"/>
    </location>
</feature>
<dbReference type="PANTHER" id="PTHR38598:SF1">
    <property type="entry name" value="INNER MEMBRANE PROTEIN YJCH"/>
    <property type="match status" value="1"/>
</dbReference>
<dbReference type="AlphaFoldDB" id="A0A0X8K6J0"/>
<dbReference type="RefSeq" id="WP_062332725.1">
    <property type="nucleotide sequence ID" value="NZ_CBCRZU010000004.1"/>
</dbReference>
<dbReference type="KEGG" id="mos:AXE82_06460"/>
<dbReference type="GeneID" id="35777524"/>
<dbReference type="InterPro" id="IPR052959">
    <property type="entry name" value="Inner_membrane_assoc"/>
</dbReference>
<dbReference type="Pfam" id="PF04341">
    <property type="entry name" value="DUF485"/>
    <property type="match status" value="1"/>
</dbReference>
<gene>
    <name evidence="3" type="primary">yjcH</name>
    <name evidence="2" type="ORF">GSF12_00720</name>
    <name evidence="3" type="ORF">NCTC10465_00162</name>
</gene>
<dbReference type="Proteomes" id="UP000255230">
    <property type="component" value="Unassembled WGS sequence"/>
</dbReference>
<evidence type="ECO:0000313" key="2">
    <source>
        <dbReference type="EMBL" id="QHG08571.1"/>
    </source>
</evidence>
<name>A0A0X8K6J0_FAUOS</name>
<dbReference type="EMBL" id="UGPY01000001">
    <property type="protein sequence ID" value="STY96413.1"/>
    <property type="molecule type" value="Genomic_DNA"/>
</dbReference>
<dbReference type="PANTHER" id="PTHR38598">
    <property type="entry name" value="INNER MEMBRANE PROTEIN YJCH"/>
    <property type="match status" value="1"/>
</dbReference>